<keyword evidence="2" id="KW-1185">Reference proteome</keyword>
<name>A0ABY4V9F3_9GAMM</name>
<dbReference type="Proteomes" id="UP001055658">
    <property type="component" value="Chromosome"/>
</dbReference>
<sequence length="130" mass="14762">MLISRSEEDYRAAAGQLEEKSAANFLNTITKRRQVLADELERAIRAEDSLPSEPDRDLKAGEQLLQSFAPLLAEDKTKEIFKKRQDADRGLLARLNDDELSALDKSHKALKEACRIQLEETLAELAQRLR</sequence>
<dbReference type="RefSeq" id="WP_252082120.1">
    <property type="nucleotide sequence ID" value="NZ_CP092418.1"/>
</dbReference>
<evidence type="ECO:0000313" key="1">
    <source>
        <dbReference type="EMBL" id="USD20031.1"/>
    </source>
</evidence>
<organism evidence="1 2">
    <name type="scientific">Microbulbifer variabilis</name>
    <dbReference type="NCBI Taxonomy" id="266805"/>
    <lineage>
        <taxon>Bacteria</taxon>
        <taxon>Pseudomonadati</taxon>
        <taxon>Pseudomonadota</taxon>
        <taxon>Gammaproteobacteria</taxon>
        <taxon>Cellvibrionales</taxon>
        <taxon>Microbulbiferaceae</taxon>
        <taxon>Microbulbifer</taxon>
    </lineage>
</organism>
<reference evidence="1" key="1">
    <citation type="submission" date="2022-02" db="EMBL/GenBank/DDBJ databases">
        <title>Coral-associated bacteria.</title>
        <authorList>
            <person name="Tang K."/>
            <person name="Wang X."/>
        </authorList>
    </citation>
    <scope>NUCLEOTIDE SEQUENCE</scope>
    <source>
        <strain evidence="1">SCSIO 43006</strain>
    </source>
</reference>
<proteinExistence type="predicted"/>
<protein>
    <recommendedName>
        <fullName evidence="3">DUF2383 domain-containing protein</fullName>
    </recommendedName>
</protein>
<evidence type="ECO:0000313" key="2">
    <source>
        <dbReference type="Proteomes" id="UP001055658"/>
    </source>
</evidence>
<dbReference type="EMBL" id="CP092418">
    <property type="protein sequence ID" value="USD20031.1"/>
    <property type="molecule type" value="Genomic_DNA"/>
</dbReference>
<accession>A0ABY4V9F3</accession>
<evidence type="ECO:0008006" key="3">
    <source>
        <dbReference type="Google" id="ProtNLM"/>
    </source>
</evidence>
<gene>
    <name evidence="1" type="ORF">MJO52_13185</name>
</gene>